<feature type="domain" description="Peptidase M24" evidence="4">
    <location>
        <begin position="308"/>
        <end position="513"/>
    </location>
</feature>
<dbReference type="Proteomes" id="UP000003280">
    <property type="component" value="Unassembled WGS sequence"/>
</dbReference>
<keyword evidence="8" id="KW-1185">Reference proteome</keyword>
<feature type="domain" description="Peptidase M24 C-terminal" evidence="6">
    <location>
        <begin position="526"/>
        <end position="585"/>
    </location>
</feature>
<dbReference type="InterPro" id="IPR050422">
    <property type="entry name" value="X-Pro_aminopeptidase_P"/>
</dbReference>
<proteinExistence type="inferred from homology"/>
<dbReference type="InterPro" id="IPR000994">
    <property type="entry name" value="Pept_M24"/>
</dbReference>
<keyword evidence="3 7" id="KW-0378">Hydrolase</keyword>
<reference evidence="7 8" key="1">
    <citation type="submission" date="2010-07" db="EMBL/GenBank/DDBJ databases">
        <authorList>
            <person name="Muzny D."/>
            <person name="Qin X."/>
            <person name="Deng J."/>
            <person name="Jiang H."/>
            <person name="Liu Y."/>
            <person name="Qu J."/>
            <person name="Song X.-Z."/>
            <person name="Zhang L."/>
            <person name="Thornton R."/>
            <person name="Coyle M."/>
            <person name="Francisco L."/>
            <person name="Jackson L."/>
            <person name="Javaid M."/>
            <person name="Korchina V."/>
            <person name="Kovar C."/>
            <person name="Mata R."/>
            <person name="Mathew T."/>
            <person name="Ngo R."/>
            <person name="Nguyen L."/>
            <person name="Nguyen N."/>
            <person name="Okwuonu G."/>
            <person name="Ongeri F."/>
            <person name="Pham C."/>
            <person name="Simmons D."/>
            <person name="Wilczek-Boney K."/>
            <person name="Hale W."/>
            <person name="Jakkamsetti A."/>
            <person name="Pham P."/>
            <person name="Ruth R."/>
            <person name="San Lucas F."/>
            <person name="Warren J."/>
            <person name="Zhang J."/>
            <person name="Zhao Z."/>
            <person name="Zhou C."/>
            <person name="Zhu D."/>
            <person name="Lee S."/>
            <person name="Bess C."/>
            <person name="Blankenburg K."/>
            <person name="Forbes L."/>
            <person name="Fu Q."/>
            <person name="Gubbala S."/>
            <person name="Hirani K."/>
            <person name="Jayaseelan J.C."/>
            <person name="Lara F."/>
            <person name="Munidasa M."/>
            <person name="Palculict T."/>
            <person name="Patil S."/>
            <person name="Pu L.-L."/>
            <person name="Saada N."/>
            <person name="Tang L."/>
            <person name="Weissenberger G."/>
            <person name="Zhu Y."/>
            <person name="Hemphill L."/>
            <person name="Shang Y."/>
            <person name="Youmans B."/>
            <person name="Ayvaz T."/>
            <person name="Ross M."/>
            <person name="Santibanez J."/>
            <person name="Aqrawi P."/>
            <person name="Gross S."/>
            <person name="Joshi V."/>
            <person name="Fowler G."/>
            <person name="Nazareth L."/>
            <person name="Reid J."/>
            <person name="Worley K."/>
            <person name="Petrosino J."/>
            <person name="Highlander S."/>
            <person name="Gibbs R."/>
        </authorList>
    </citation>
    <scope>NUCLEOTIDE SEQUENCE [LARGE SCALE GENOMIC DNA]</scope>
    <source>
        <strain evidence="7 8">ATCC BAA-1640</strain>
    </source>
</reference>
<dbReference type="FunFam" id="3.90.230.10:FF:000009">
    <property type="entry name" value="xaa-Pro aminopeptidase 2"/>
    <property type="match status" value="1"/>
</dbReference>
<evidence type="ECO:0000256" key="1">
    <source>
        <dbReference type="ARBA" id="ARBA00008766"/>
    </source>
</evidence>
<protein>
    <submittedName>
        <fullName evidence="7">Creatinase</fullName>
        <ecNumber evidence="7">3.4.-.-</ecNumber>
    </submittedName>
</protein>
<evidence type="ECO:0000259" key="6">
    <source>
        <dbReference type="Pfam" id="PF16188"/>
    </source>
</evidence>
<dbReference type="Pfam" id="PF01321">
    <property type="entry name" value="Creatinase_N"/>
    <property type="match status" value="1"/>
</dbReference>
<dbReference type="InterPro" id="IPR029149">
    <property type="entry name" value="Creatin/AminoP/Spt16_N"/>
</dbReference>
<dbReference type="HOGENOM" id="CLU_465836_0_0_9"/>
<evidence type="ECO:0000259" key="5">
    <source>
        <dbReference type="Pfam" id="PF01321"/>
    </source>
</evidence>
<dbReference type="STRING" id="862517.HMPREF9225_0098"/>
<dbReference type="EC" id="3.4.-.-" evidence="7"/>
<dbReference type="Pfam" id="PF16188">
    <property type="entry name" value="Peptidase_M24_C"/>
    <property type="match status" value="1"/>
</dbReference>
<dbReference type="SUPFAM" id="SSF53092">
    <property type="entry name" value="Creatinase/prolidase N-terminal domain"/>
    <property type="match status" value="1"/>
</dbReference>
<evidence type="ECO:0000259" key="4">
    <source>
        <dbReference type="Pfam" id="PF00557"/>
    </source>
</evidence>
<evidence type="ECO:0000256" key="3">
    <source>
        <dbReference type="ARBA" id="ARBA00022801"/>
    </source>
</evidence>
<dbReference type="CDD" id="cd01085">
    <property type="entry name" value="APP"/>
    <property type="match status" value="1"/>
</dbReference>
<dbReference type="PANTHER" id="PTHR43763:SF6">
    <property type="entry name" value="XAA-PRO AMINOPEPTIDASE 1"/>
    <property type="match status" value="1"/>
</dbReference>
<dbReference type="InterPro" id="IPR032416">
    <property type="entry name" value="Peptidase_M24_C"/>
</dbReference>
<organism evidence="7 8">
    <name type="scientific">Peptoniphilus duerdenii ATCC BAA-1640</name>
    <dbReference type="NCBI Taxonomy" id="862517"/>
    <lineage>
        <taxon>Bacteria</taxon>
        <taxon>Bacillati</taxon>
        <taxon>Bacillota</taxon>
        <taxon>Tissierellia</taxon>
        <taxon>Tissierellales</taxon>
        <taxon>Peptoniphilaceae</taxon>
        <taxon>Peptoniphilus</taxon>
    </lineage>
</organism>
<name>E0NIV9_9FIRM</name>
<dbReference type="Pfam" id="PF16189">
    <property type="entry name" value="Creatinase_N_2"/>
    <property type="match status" value="1"/>
</dbReference>
<dbReference type="eggNOG" id="COG0006">
    <property type="taxonomic scope" value="Bacteria"/>
</dbReference>
<dbReference type="Gene3D" id="3.90.230.10">
    <property type="entry name" value="Creatinase/methionine aminopeptidase superfamily"/>
    <property type="match status" value="1"/>
</dbReference>
<gene>
    <name evidence="7" type="ORF">HMPREF9225_0098</name>
</gene>
<dbReference type="SUPFAM" id="SSF55920">
    <property type="entry name" value="Creatinase/aminopeptidase"/>
    <property type="match status" value="1"/>
</dbReference>
<dbReference type="Pfam" id="PF00557">
    <property type="entry name" value="Peptidase_M24"/>
    <property type="match status" value="1"/>
</dbReference>
<dbReference type="GO" id="GO:0070006">
    <property type="term" value="F:metalloaminopeptidase activity"/>
    <property type="evidence" value="ECO:0007669"/>
    <property type="project" value="InterPro"/>
</dbReference>
<dbReference type="EMBL" id="AEEH01000011">
    <property type="protein sequence ID" value="EFM26289.1"/>
    <property type="molecule type" value="Genomic_DNA"/>
</dbReference>
<feature type="non-terminal residue" evidence="7">
    <location>
        <position position="1"/>
    </location>
</feature>
<comment type="caution">
    <text evidence="7">The sequence shown here is derived from an EMBL/GenBank/DDBJ whole genome shotgun (WGS) entry which is preliminary data.</text>
</comment>
<dbReference type="GO" id="GO:0005737">
    <property type="term" value="C:cytoplasm"/>
    <property type="evidence" value="ECO:0007669"/>
    <property type="project" value="UniProtKB-ARBA"/>
</dbReference>
<dbReference type="AlphaFoldDB" id="E0NIV9"/>
<accession>E0NIV9</accession>
<dbReference type="InterPro" id="IPR000587">
    <property type="entry name" value="Creatinase_N"/>
</dbReference>
<evidence type="ECO:0000313" key="7">
    <source>
        <dbReference type="EMBL" id="EFM26289.1"/>
    </source>
</evidence>
<feature type="domain" description="Creatinase N-terminal" evidence="5">
    <location>
        <begin position="12"/>
        <end position="141"/>
    </location>
</feature>
<comment type="similarity">
    <text evidence="1">Belongs to the peptidase M24B family.</text>
</comment>
<evidence type="ECO:0000313" key="8">
    <source>
        <dbReference type="Proteomes" id="UP000003280"/>
    </source>
</evidence>
<keyword evidence="2" id="KW-0479">Metal-binding</keyword>
<evidence type="ECO:0000256" key="2">
    <source>
        <dbReference type="ARBA" id="ARBA00022723"/>
    </source>
</evidence>
<dbReference type="InterPro" id="IPR036005">
    <property type="entry name" value="Creatinase/aminopeptidase-like"/>
</dbReference>
<sequence>RINLYKGVFMILNNIRELMEKEGLDLYLVPTFDPHGSEYLPNHYNERQFVSGFTGSAGTALITKDAALLWADGRYFIQAEKQMFPGYKLMKMATPGYDTIEEYISHNFKSGTLGLDFELYPEANFKRLRDNIPSDIKIVDANLTKELWEDRPDLPKSKVFTHDVKYAGKSACDKLSDLRADMKDRGADVFVLSKLDDIAWLYNLRGADINCCPVFISYTIVTDDSATIYVDLDQVKDLKDFKDANFKDYREFFTDLEKINGKKVLVDTGYTNHKAYAILYSKNEIINRANPTDYRKAIKNKVELDNQKRVYVIDAVAITKFIKWAKENHTDEVTATKKLLEFRKESDEFFYDSFDTICAYGPNAAMMHYHATEADHAKIENHGFLLVDSGGQYLGGTTDITRTIAVGELTEEEIRDYTLTLKCHLALLNAVFLEGTSTIALDGITRINVWKYHMDYKCGTGHGVGHFLNVHEGPHGISPRAGRNVPMEPGMIVSNEPGVYKENKHGIRIENIMECVDDGKYPDGRFFKFESLSYIPFDLSAIDKDLLTKEEIETLNSYHKKTYELLAPHFDGEMLEFLKHETREI</sequence>
<dbReference type="PANTHER" id="PTHR43763">
    <property type="entry name" value="XAA-PRO AMINOPEPTIDASE 1"/>
    <property type="match status" value="1"/>
</dbReference>
<dbReference type="GO" id="GO:0046872">
    <property type="term" value="F:metal ion binding"/>
    <property type="evidence" value="ECO:0007669"/>
    <property type="project" value="UniProtKB-KW"/>
</dbReference>
<dbReference type="InterPro" id="IPR033740">
    <property type="entry name" value="Pept_M24B"/>
</dbReference>
<dbReference type="Gene3D" id="3.40.350.10">
    <property type="entry name" value="Creatinase/prolidase N-terminal domain"/>
    <property type="match status" value="2"/>
</dbReference>